<dbReference type="InterPro" id="IPR052908">
    <property type="entry name" value="AP-4-A_phosphorylase"/>
</dbReference>
<accession>A0A4R6BUE3</accession>
<reference evidence="3 4" key="1">
    <citation type="submission" date="2019-01" db="EMBL/GenBank/DDBJ databases">
        <title>Draft genome sequences of the type strains of six Macrococcus species.</title>
        <authorList>
            <person name="Mazhar S."/>
            <person name="Altermann E."/>
            <person name="Hill C."/>
            <person name="Mcauliffe O."/>
        </authorList>
    </citation>
    <scope>NUCLEOTIDE SEQUENCE [LARGE SCALE GENOMIC DNA]</scope>
    <source>
        <strain evidence="3 4">CCM4815</strain>
    </source>
</reference>
<name>A0A4R6BUE3_9STAP</name>
<proteinExistence type="predicted"/>
<evidence type="ECO:0000313" key="3">
    <source>
        <dbReference type="EMBL" id="TDM11920.1"/>
    </source>
</evidence>
<evidence type="ECO:0000256" key="1">
    <source>
        <dbReference type="PROSITE-ProRule" id="PRU00464"/>
    </source>
</evidence>
<organism evidence="3 4">
    <name type="scientific">Macrococcus lamae</name>
    <dbReference type="NCBI Taxonomy" id="198484"/>
    <lineage>
        <taxon>Bacteria</taxon>
        <taxon>Bacillati</taxon>
        <taxon>Bacillota</taxon>
        <taxon>Bacilli</taxon>
        <taxon>Bacillales</taxon>
        <taxon>Staphylococcaceae</taxon>
        <taxon>Macrococcus</taxon>
    </lineage>
</organism>
<feature type="short sequence motif" description="Histidine triad motif" evidence="1">
    <location>
        <begin position="92"/>
        <end position="96"/>
    </location>
</feature>
<evidence type="ECO:0000259" key="2">
    <source>
        <dbReference type="PROSITE" id="PS51084"/>
    </source>
</evidence>
<dbReference type="EMBL" id="SCWB01000008">
    <property type="protein sequence ID" value="TDM11920.1"/>
    <property type="molecule type" value="Genomic_DNA"/>
</dbReference>
<keyword evidence="4" id="KW-1185">Reference proteome</keyword>
<dbReference type="PROSITE" id="PS51084">
    <property type="entry name" value="HIT_2"/>
    <property type="match status" value="1"/>
</dbReference>
<dbReference type="InterPro" id="IPR036265">
    <property type="entry name" value="HIT-like_sf"/>
</dbReference>
<gene>
    <name evidence="3" type="ORF">ERX29_05930</name>
</gene>
<dbReference type="Pfam" id="PF01230">
    <property type="entry name" value="HIT"/>
    <property type="match status" value="1"/>
</dbReference>
<protein>
    <submittedName>
        <fullName evidence="3">HIT family protein</fullName>
    </submittedName>
</protein>
<evidence type="ECO:0000313" key="4">
    <source>
        <dbReference type="Proteomes" id="UP000294802"/>
    </source>
</evidence>
<sequence>MNHCIFCQDITDQQVLTQTEFFKVVYDIDPIQMGHLLIISNHHYMNISELPKNALVDLVMLEQQLTALLESHCAYGVTIVSNNGRVMDDGTHFHVHLIPRYQNDGFWDHVVVEEWPMDLNHLTEELKLYG</sequence>
<feature type="domain" description="HIT" evidence="2">
    <location>
        <begin position="2"/>
        <end position="107"/>
    </location>
</feature>
<dbReference type="OrthoDB" id="9784774at2"/>
<dbReference type="PANTHER" id="PTHR42997:SF1">
    <property type="entry name" value="AP-4-A PHOSPHORYLASE"/>
    <property type="match status" value="1"/>
</dbReference>
<dbReference type="Proteomes" id="UP000294802">
    <property type="component" value="Unassembled WGS sequence"/>
</dbReference>
<dbReference type="PANTHER" id="PTHR42997">
    <property type="entry name" value="HIT FAMILY HYDROLASE"/>
    <property type="match status" value="1"/>
</dbReference>
<dbReference type="Gene3D" id="3.30.428.10">
    <property type="entry name" value="HIT-like"/>
    <property type="match status" value="1"/>
</dbReference>
<dbReference type="RefSeq" id="WP_133443777.1">
    <property type="nucleotide sequence ID" value="NZ_SCWB01000008.1"/>
</dbReference>
<dbReference type="AlphaFoldDB" id="A0A4R6BUE3"/>
<dbReference type="InterPro" id="IPR011146">
    <property type="entry name" value="HIT-like"/>
</dbReference>
<comment type="caution">
    <text evidence="3">The sequence shown here is derived from an EMBL/GenBank/DDBJ whole genome shotgun (WGS) entry which is preliminary data.</text>
</comment>
<dbReference type="GO" id="GO:0003824">
    <property type="term" value="F:catalytic activity"/>
    <property type="evidence" value="ECO:0007669"/>
    <property type="project" value="InterPro"/>
</dbReference>
<dbReference type="SUPFAM" id="SSF54197">
    <property type="entry name" value="HIT-like"/>
    <property type="match status" value="1"/>
</dbReference>